<dbReference type="PROSITE" id="PS00198">
    <property type="entry name" value="4FE4S_FER_1"/>
    <property type="match status" value="1"/>
</dbReference>
<gene>
    <name evidence="6" type="ORF">GH807_00960</name>
</gene>
<evidence type="ECO:0000256" key="3">
    <source>
        <dbReference type="ARBA" id="ARBA00023004"/>
    </source>
</evidence>
<sequence>MEIHFNFHQKYCVGCNSCVIACINEKELDIDEVLPFRKTFKTESNRKNKVRIKYYSTGCMHCQDPICVKVCPKKCFTIDAHTKLVQLDSENCVGCKKCSASCEFKAIQFIAADKAAKCDGCLERILLGQLPACVKACPRKAITINEKNEVLKNGCESLRKVVRKQKNI</sequence>
<dbReference type="InterPro" id="IPR050954">
    <property type="entry name" value="ET_IronSulfur_Cluster-Binding"/>
</dbReference>
<accession>A0ABR6WGK5</accession>
<dbReference type="PROSITE" id="PS51379">
    <property type="entry name" value="4FE4S_FER_2"/>
    <property type="match status" value="3"/>
</dbReference>
<keyword evidence="3" id="KW-0408">Iron</keyword>
<evidence type="ECO:0000313" key="6">
    <source>
        <dbReference type="EMBL" id="MBC3795621.1"/>
    </source>
</evidence>
<feature type="domain" description="4Fe-4S ferredoxin-type" evidence="5">
    <location>
        <begin position="83"/>
        <end position="112"/>
    </location>
</feature>
<dbReference type="PANTHER" id="PTHR43177">
    <property type="entry name" value="PROTEIN NRFC"/>
    <property type="match status" value="1"/>
</dbReference>
<evidence type="ECO:0000259" key="5">
    <source>
        <dbReference type="PROSITE" id="PS51379"/>
    </source>
</evidence>
<feature type="domain" description="4Fe-4S ferredoxin-type" evidence="5">
    <location>
        <begin position="1"/>
        <end position="33"/>
    </location>
</feature>
<dbReference type="SUPFAM" id="SSF54862">
    <property type="entry name" value="4Fe-4S ferredoxins"/>
    <property type="match status" value="1"/>
</dbReference>
<feature type="domain" description="4Fe-4S ferredoxin-type" evidence="5">
    <location>
        <begin position="48"/>
        <end position="81"/>
    </location>
</feature>
<protein>
    <submittedName>
        <fullName evidence="6">4Fe-4S dicluster domain-containing protein</fullName>
    </submittedName>
</protein>
<dbReference type="InterPro" id="IPR017896">
    <property type="entry name" value="4Fe4S_Fe-S-bd"/>
</dbReference>
<dbReference type="Pfam" id="PF13247">
    <property type="entry name" value="Fer4_11"/>
    <property type="match status" value="1"/>
</dbReference>
<organism evidence="6 7">
    <name type="scientific">Acetobacterium tundrae</name>
    <dbReference type="NCBI Taxonomy" id="132932"/>
    <lineage>
        <taxon>Bacteria</taxon>
        <taxon>Bacillati</taxon>
        <taxon>Bacillota</taxon>
        <taxon>Clostridia</taxon>
        <taxon>Eubacteriales</taxon>
        <taxon>Eubacteriaceae</taxon>
        <taxon>Acetobacterium</taxon>
    </lineage>
</organism>
<keyword evidence="4" id="KW-0411">Iron-sulfur</keyword>
<keyword evidence="7" id="KW-1185">Reference proteome</keyword>
<proteinExistence type="predicted"/>
<name>A0ABR6WGK5_9FIRM</name>
<comment type="caution">
    <text evidence="6">The sequence shown here is derived from an EMBL/GenBank/DDBJ whole genome shotgun (WGS) entry which is preliminary data.</text>
</comment>
<dbReference type="Proteomes" id="UP000653358">
    <property type="component" value="Unassembled WGS sequence"/>
</dbReference>
<keyword evidence="1" id="KW-0004">4Fe-4S</keyword>
<reference evidence="6 7" key="1">
    <citation type="journal article" date="2020" name="mSystems">
        <title>Defining Genomic and Predicted Metabolic Features of the Acetobacterium Genus.</title>
        <authorList>
            <person name="Ross D.E."/>
            <person name="Marshall C.W."/>
            <person name="Gulliver D."/>
            <person name="May H.D."/>
            <person name="Norman R.S."/>
        </authorList>
    </citation>
    <scope>NUCLEOTIDE SEQUENCE [LARGE SCALE GENOMIC DNA]</scope>
    <source>
        <strain evidence="6 7">DSM 9173</strain>
    </source>
</reference>
<dbReference type="RefSeq" id="WP_148602000.1">
    <property type="nucleotide sequence ID" value="NZ_RXYB01000001.1"/>
</dbReference>
<dbReference type="InterPro" id="IPR017900">
    <property type="entry name" value="4Fe4S_Fe_S_CS"/>
</dbReference>
<dbReference type="EMBL" id="WJBB01000001">
    <property type="protein sequence ID" value="MBC3795621.1"/>
    <property type="molecule type" value="Genomic_DNA"/>
</dbReference>
<evidence type="ECO:0000313" key="7">
    <source>
        <dbReference type="Proteomes" id="UP000653358"/>
    </source>
</evidence>
<dbReference type="PANTHER" id="PTHR43177:SF3">
    <property type="entry name" value="PROTEIN NRFC HOMOLOG"/>
    <property type="match status" value="1"/>
</dbReference>
<dbReference type="Gene3D" id="3.30.70.20">
    <property type="match status" value="2"/>
</dbReference>
<evidence type="ECO:0000256" key="1">
    <source>
        <dbReference type="ARBA" id="ARBA00022485"/>
    </source>
</evidence>
<evidence type="ECO:0000256" key="4">
    <source>
        <dbReference type="ARBA" id="ARBA00023014"/>
    </source>
</evidence>
<keyword evidence="2" id="KW-0479">Metal-binding</keyword>
<evidence type="ECO:0000256" key="2">
    <source>
        <dbReference type="ARBA" id="ARBA00022723"/>
    </source>
</evidence>